<name>A0A091BY22_9GAMM</name>
<evidence type="ECO:0008006" key="3">
    <source>
        <dbReference type="Google" id="ProtNLM"/>
    </source>
</evidence>
<dbReference type="GO" id="GO:0015628">
    <property type="term" value="P:protein secretion by the type II secretion system"/>
    <property type="evidence" value="ECO:0007669"/>
    <property type="project" value="InterPro"/>
</dbReference>
<feature type="non-terminal residue" evidence="1">
    <location>
        <position position="80"/>
    </location>
</feature>
<proteinExistence type="predicted"/>
<protein>
    <recommendedName>
        <fullName evidence="3">Type II secretion system protein M</fullName>
    </recommendedName>
</protein>
<dbReference type="RefSeq" id="WP_043802020.1">
    <property type="nucleotide sequence ID" value="NZ_AVCH01000130.1"/>
</dbReference>
<gene>
    <name evidence="1" type="ORF">N790_15225</name>
</gene>
<reference evidence="1 2" key="1">
    <citation type="submission" date="2013-09" db="EMBL/GenBank/DDBJ databases">
        <title>Genome sequencing of Arenimonas malthae.</title>
        <authorList>
            <person name="Chen F."/>
            <person name="Wang G."/>
        </authorList>
    </citation>
    <scope>NUCLEOTIDE SEQUENCE [LARGE SCALE GENOMIC DNA]</scope>
    <source>
        <strain evidence="1 2">CC-JY-1</strain>
    </source>
</reference>
<dbReference type="eggNOG" id="COG3149">
    <property type="taxonomic scope" value="Bacteria"/>
</dbReference>
<evidence type="ECO:0000313" key="1">
    <source>
        <dbReference type="EMBL" id="KFN49250.1"/>
    </source>
</evidence>
<comment type="caution">
    <text evidence="1">The sequence shown here is derived from an EMBL/GenBank/DDBJ whole genome shotgun (WGS) entry which is preliminary data.</text>
</comment>
<keyword evidence="2" id="KW-1185">Reference proteome</keyword>
<dbReference type="EMBL" id="AVCH01000130">
    <property type="protein sequence ID" value="KFN49250.1"/>
    <property type="molecule type" value="Genomic_DNA"/>
</dbReference>
<dbReference type="Proteomes" id="UP000029392">
    <property type="component" value="Unassembled WGS sequence"/>
</dbReference>
<dbReference type="GO" id="GO:0015627">
    <property type="term" value="C:type II protein secretion system complex"/>
    <property type="evidence" value="ECO:0007669"/>
    <property type="project" value="InterPro"/>
</dbReference>
<accession>A0A091BY22</accession>
<organism evidence="1 2">
    <name type="scientific">Arenimonas malthae CC-JY-1</name>
    <dbReference type="NCBI Taxonomy" id="1384054"/>
    <lineage>
        <taxon>Bacteria</taxon>
        <taxon>Pseudomonadati</taxon>
        <taxon>Pseudomonadota</taxon>
        <taxon>Gammaproteobacteria</taxon>
        <taxon>Lysobacterales</taxon>
        <taxon>Lysobacteraceae</taxon>
        <taxon>Arenimonas</taxon>
    </lineage>
</organism>
<evidence type="ECO:0000313" key="2">
    <source>
        <dbReference type="Proteomes" id="UP000029392"/>
    </source>
</evidence>
<dbReference type="InterPro" id="IPR007690">
    <property type="entry name" value="T2SS_GspM"/>
</dbReference>
<dbReference type="AlphaFoldDB" id="A0A091BY22"/>
<sequence length="80" mass="8490">MTLVPASLSSAWQARSPRERRMLSLMVAAIAAFLYWFALAAPLRAWADAAETRHARAVAEQAAALQVVDALAALPAASAQ</sequence>
<dbReference type="Pfam" id="PF04612">
    <property type="entry name" value="T2SSM"/>
    <property type="match status" value="1"/>
</dbReference>